<dbReference type="EMBL" id="MBLM01000002">
    <property type="protein sequence ID" value="OHV46452.1"/>
    <property type="molecule type" value="Genomic_DNA"/>
</dbReference>
<proteinExistence type="predicted"/>
<evidence type="ECO:0000313" key="2">
    <source>
        <dbReference type="EMBL" id="OHV46452.1"/>
    </source>
</evidence>
<evidence type="ECO:0000259" key="1">
    <source>
        <dbReference type="Pfam" id="PF00550"/>
    </source>
</evidence>
<dbReference type="InterPro" id="IPR036736">
    <property type="entry name" value="ACP-like_sf"/>
</dbReference>
<reference evidence="3" key="1">
    <citation type="submission" date="2016-07" db="EMBL/GenBank/DDBJ databases">
        <title>Sequence Frankia sp. strain CcI1.17.</title>
        <authorList>
            <person name="Ghodhbane-Gtari F."/>
            <person name="Swanson E."/>
            <person name="Gueddou A."/>
            <person name="Morris K."/>
            <person name="Hezbri K."/>
            <person name="Ktari A."/>
            <person name="Nouioui I."/>
            <person name="Abebe-Akele F."/>
            <person name="Simpson S."/>
            <person name="Thomas K."/>
            <person name="Gtari M."/>
            <person name="Tisa L.S."/>
            <person name="Hurst S."/>
        </authorList>
    </citation>
    <scope>NUCLEOTIDE SEQUENCE [LARGE SCALE GENOMIC DNA]</scope>
    <source>
        <strain evidence="3">Cc1.17</strain>
    </source>
</reference>
<name>A0A1S1RMD1_9ACTN</name>
<dbReference type="AlphaFoldDB" id="A0A1S1RMD1"/>
<dbReference type="Pfam" id="PF00550">
    <property type="entry name" value="PP-binding"/>
    <property type="match status" value="1"/>
</dbReference>
<comment type="caution">
    <text evidence="2">The sequence shown here is derived from an EMBL/GenBank/DDBJ whole genome shotgun (WGS) entry which is preliminary data.</text>
</comment>
<evidence type="ECO:0000313" key="3">
    <source>
        <dbReference type="Proteomes" id="UP000179627"/>
    </source>
</evidence>
<keyword evidence="3" id="KW-1185">Reference proteome</keyword>
<dbReference type="Gene3D" id="1.10.1200.10">
    <property type="entry name" value="ACP-like"/>
    <property type="match status" value="1"/>
</dbReference>
<gene>
    <name evidence="2" type="ORF">CC117_02190</name>
</gene>
<dbReference type="OrthoDB" id="8778689at2"/>
<dbReference type="SUPFAM" id="SSF47336">
    <property type="entry name" value="ACP-like"/>
    <property type="match status" value="1"/>
</dbReference>
<dbReference type="InterPro" id="IPR009081">
    <property type="entry name" value="PP-bd_ACP"/>
</dbReference>
<dbReference type="Proteomes" id="UP000179627">
    <property type="component" value="Unassembled WGS sequence"/>
</dbReference>
<protein>
    <recommendedName>
        <fullName evidence="1">Carrier domain-containing protein</fullName>
    </recommendedName>
</protein>
<accession>A0A1S1RMD1</accession>
<sequence length="89" mass="10072">MTQADSEIMRPVTELLGRFTDSTEAIAWDQDLVETGVLDSLTMVEFLQLLEEITESPIDLTTTNREHLQTLNGISALLERARARDLPER</sequence>
<dbReference type="RefSeq" id="WP_018635908.1">
    <property type="nucleotide sequence ID" value="NZ_MBLM01000002.1"/>
</dbReference>
<feature type="domain" description="Carrier" evidence="1">
    <location>
        <begin position="12"/>
        <end position="76"/>
    </location>
</feature>
<organism evidence="2 3">
    <name type="scientific">Parafrankia colletiae</name>
    <dbReference type="NCBI Taxonomy" id="573497"/>
    <lineage>
        <taxon>Bacteria</taxon>
        <taxon>Bacillati</taxon>
        <taxon>Actinomycetota</taxon>
        <taxon>Actinomycetes</taxon>
        <taxon>Frankiales</taxon>
        <taxon>Frankiaceae</taxon>
        <taxon>Parafrankia</taxon>
    </lineage>
</organism>